<keyword evidence="3" id="KW-1185">Reference proteome</keyword>
<name>A0AAW0FWT7_9APHY</name>
<dbReference type="AlphaFoldDB" id="A0AAW0FWT7"/>
<accession>A0AAW0FWT7</accession>
<protein>
    <recommendedName>
        <fullName evidence="4">Fungal STAND N-terminal Goodbye domain-containing protein</fullName>
    </recommendedName>
</protein>
<gene>
    <name evidence="2" type="ORF">QCA50_015124</name>
</gene>
<comment type="caution">
    <text evidence="2">The sequence shown here is derived from an EMBL/GenBank/DDBJ whole genome shotgun (WGS) entry which is preliminary data.</text>
</comment>
<feature type="region of interest" description="Disordered" evidence="1">
    <location>
        <begin position="1"/>
        <end position="21"/>
    </location>
</feature>
<proteinExistence type="predicted"/>
<dbReference type="Proteomes" id="UP001385951">
    <property type="component" value="Unassembled WGS sequence"/>
</dbReference>
<reference evidence="2 3" key="1">
    <citation type="submission" date="2022-09" db="EMBL/GenBank/DDBJ databases">
        <authorList>
            <person name="Palmer J.M."/>
        </authorList>
    </citation>
    <scope>NUCLEOTIDE SEQUENCE [LARGE SCALE GENOMIC DNA]</scope>
    <source>
        <strain evidence="2 3">DSM 7382</strain>
    </source>
</reference>
<evidence type="ECO:0000313" key="2">
    <source>
        <dbReference type="EMBL" id="KAK7681777.1"/>
    </source>
</evidence>
<dbReference type="InterPro" id="IPR038213">
    <property type="entry name" value="IFI6/IFI27-like_sf"/>
</dbReference>
<dbReference type="EMBL" id="JASBNA010000039">
    <property type="protein sequence ID" value="KAK7681777.1"/>
    <property type="molecule type" value="Genomic_DNA"/>
</dbReference>
<dbReference type="Gene3D" id="6.10.110.10">
    <property type="match status" value="1"/>
</dbReference>
<evidence type="ECO:0000256" key="1">
    <source>
        <dbReference type="SAM" id="MobiDB-lite"/>
    </source>
</evidence>
<organism evidence="2 3">
    <name type="scientific">Cerrena zonata</name>
    <dbReference type="NCBI Taxonomy" id="2478898"/>
    <lineage>
        <taxon>Eukaryota</taxon>
        <taxon>Fungi</taxon>
        <taxon>Dikarya</taxon>
        <taxon>Basidiomycota</taxon>
        <taxon>Agaricomycotina</taxon>
        <taxon>Agaricomycetes</taxon>
        <taxon>Polyporales</taxon>
        <taxon>Cerrenaceae</taxon>
        <taxon>Cerrena</taxon>
    </lineage>
</organism>
<sequence length="313" mass="34825">MSLASSGSLMSPPSVRKKNPNAAAAGGKYVESHFAPYSDISFIVDRADQNNVQELLRTLSTCGDAKQKFLDIVHGDMEKTRFDFWKQANSLGRQLQIYSESLLDDAKRQVQEASGHIEEVRQIVHELITSANHLQTYMVSRLTNGVTTKSLSQAFEDALLPILEKVHEIAAAPGVALRLDHNERKRAVRELLKRIEEIIVIFGTKHGLDEAVLRKYLEPILALILKLVVLIGDLSEQHPILRNILIVTVIGMIIPESWVLRTILRIFGFGPGGPVKGSAAAWAQRYFYGASVKKGSWFAYLQRAGMKLVSAKL</sequence>
<feature type="compositionally biased region" description="Polar residues" evidence="1">
    <location>
        <begin position="1"/>
        <end position="11"/>
    </location>
</feature>
<evidence type="ECO:0000313" key="3">
    <source>
        <dbReference type="Proteomes" id="UP001385951"/>
    </source>
</evidence>
<evidence type="ECO:0008006" key="4">
    <source>
        <dbReference type="Google" id="ProtNLM"/>
    </source>
</evidence>